<evidence type="ECO:0000256" key="2">
    <source>
        <dbReference type="SAM" id="MobiDB-lite"/>
    </source>
</evidence>
<protein>
    <submittedName>
        <fullName evidence="3">Uncharacterized protein</fullName>
    </submittedName>
</protein>
<evidence type="ECO:0000313" key="4">
    <source>
        <dbReference type="Proteomes" id="UP000612899"/>
    </source>
</evidence>
<sequence>MGVISGQVVAATSKRAIPGLVVVATATATRSTGGRVQGRHRRLGSVSTDARGRFVLDYPDGVSIPAEPGAEAEETSWDITVTVLGPNTADTTVLATATRSNAGPRESFVIRIPDAQLEAAGLPPRRPVRKDRPTSPDLAQLAAGKRSRLVAQLETRRMLRTEVDARLETFLSGLSEPSAQRRVRPGETVQAATARAVSDGVPEVAASRAQASAVIPDDELDRLRSQYGPGLSDIPEAELGRRVYPRKPKLTAPLVRIDPMWWCRKLVPVNDCVKILVPEDETVPEPDPQPEPDPGPQPPQPVPGEISDLVQRLTATMTSPEQSVLYGVRPGVSDVQGAVDSLTLRGGPADTPAVYDFAKLTIAFEPVWQELFDTNMLDTGRQLYEQFVELGLDPNAYLTESTFTGPHLNLDLNLSAGSATVVNPPPAVAAAFEITAAEYGALVAAGMDVKIQELADVVNGDITEEEIEEAIPFGGLFGLGDWDDVKKYIANARSQGERMIEFARSQLAQPDEFDHMHSLLAALKSQLKQPYRFNVYAADGHDRSVNFGVVTTFRQKWTPIAYQVGELVKTVPMAPKESRRYSKKLTTRVNRAEREVLNSLETRRTESSETARIETEIVRKAQQKTNFETTASGGFNIGVANATGTVSAGHDAAQESSEAKKEFRESVFKAAAEYKAERTLEVNVSDYTEFAGEEFGEISNPNDEISVTYLFYQLQRRYRIEEKLYKVQPVVLVAQEFPKPSTIDEDWIVSHDWILRRVILDDSFLPAMNYLASKVVGDEMALRELYQNVQQQRRVVDELKEELVATRKQMERRYRALEKSIKRRADAINADENEGFIEEVAETFYGEDDVSPEAMKVMEDAARDAYERAVKAERDALDRLQRETGNLTELTQTYAQQLGEHLNRRAQISRLQVHLKSNIVYYMQAIWAHEPPDQRYFRLRDVQVPRLVGTKTYSIEVDQDAIPLPPTWTKPHKLVAKVAIDAGNLQYDKLGDVADLDTLLGYKGNYMIFPLKQENALTDYMLTPYYDPFSGLQDPDRLADWTLHEFADYVCCIRKHMSKSRFDRILPGLIETYRRLRERAADDGELVVPTDSLYIEALPGAHPILEDFKLVHRAIDIKQAQADARSAELENVRLAARLLAGENEDPNVDKRIIIDGATPIVVDPES</sequence>
<feature type="region of interest" description="Disordered" evidence="2">
    <location>
        <begin position="280"/>
        <end position="305"/>
    </location>
</feature>
<dbReference type="AlphaFoldDB" id="A0A8J3VHZ7"/>
<proteinExistence type="predicted"/>
<dbReference type="Proteomes" id="UP000612899">
    <property type="component" value="Unassembled WGS sequence"/>
</dbReference>
<comment type="caution">
    <text evidence="3">The sequence shown here is derived from an EMBL/GenBank/DDBJ whole genome shotgun (WGS) entry which is preliminary data.</text>
</comment>
<accession>A0A8J3VHZ7</accession>
<gene>
    <name evidence="3" type="ORF">Rhe02_60110</name>
</gene>
<organism evidence="3 4">
    <name type="scientific">Rhizocola hellebori</name>
    <dbReference type="NCBI Taxonomy" id="1392758"/>
    <lineage>
        <taxon>Bacteria</taxon>
        <taxon>Bacillati</taxon>
        <taxon>Actinomycetota</taxon>
        <taxon>Actinomycetes</taxon>
        <taxon>Micromonosporales</taxon>
        <taxon>Micromonosporaceae</taxon>
        <taxon>Rhizocola</taxon>
    </lineage>
</organism>
<dbReference type="RefSeq" id="WP_203911714.1">
    <property type="nucleotide sequence ID" value="NZ_BONY01000042.1"/>
</dbReference>
<keyword evidence="4" id="KW-1185">Reference proteome</keyword>
<evidence type="ECO:0000313" key="3">
    <source>
        <dbReference type="EMBL" id="GIH07944.1"/>
    </source>
</evidence>
<feature type="coiled-coil region" evidence="1">
    <location>
        <begin position="782"/>
        <end position="827"/>
    </location>
</feature>
<reference evidence="3" key="1">
    <citation type="submission" date="2021-01" db="EMBL/GenBank/DDBJ databases">
        <title>Whole genome shotgun sequence of Rhizocola hellebori NBRC 109834.</title>
        <authorList>
            <person name="Komaki H."/>
            <person name="Tamura T."/>
        </authorList>
    </citation>
    <scope>NUCLEOTIDE SEQUENCE</scope>
    <source>
        <strain evidence="3">NBRC 109834</strain>
    </source>
</reference>
<keyword evidence="1" id="KW-0175">Coiled coil</keyword>
<feature type="compositionally biased region" description="Pro residues" evidence="2">
    <location>
        <begin position="291"/>
        <end position="302"/>
    </location>
</feature>
<dbReference type="EMBL" id="BONY01000042">
    <property type="protein sequence ID" value="GIH07944.1"/>
    <property type="molecule type" value="Genomic_DNA"/>
</dbReference>
<feature type="coiled-coil region" evidence="1">
    <location>
        <begin position="855"/>
        <end position="890"/>
    </location>
</feature>
<evidence type="ECO:0000256" key="1">
    <source>
        <dbReference type="SAM" id="Coils"/>
    </source>
</evidence>
<name>A0A8J3VHZ7_9ACTN</name>
<feature type="compositionally biased region" description="Acidic residues" evidence="2">
    <location>
        <begin position="280"/>
        <end position="290"/>
    </location>
</feature>